<proteinExistence type="predicted"/>
<accession>A0A1W1C9Q9</accession>
<dbReference type="InterPro" id="IPR036866">
    <property type="entry name" value="RibonucZ/Hydroxyglut_hydro"/>
</dbReference>
<dbReference type="InterPro" id="IPR051453">
    <property type="entry name" value="MBL_Glyoxalase_II"/>
</dbReference>
<feature type="domain" description="Metallo-beta-lactamase" evidence="5">
    <location>
        <begin position="12"/>
        <end position="181"/>
    </location>
</feature>
<dbReference type="PANTHER" id="PTHR46233">
    <property type="entry name" value="HYDROXYACYLGLUTATHIONE HYDROLASE GLOC"/>
    <property type="match status" value="1"/>
</dbReference>
<keyword evidence="2" id="KW-0479">Metal-binding</keyword>
<keyword evidence="3 6" id="KW-0378">Hydrolase</keyword>
<reference evidence="6" key="1">
    <citation type="submission" date="2016-10" db="EMBL/GenBank/DDBJ databases">
        <authorList>
            <person name="de Groot N.N."/>
        </authorList>
    </citation>
    <scope>NUCLEOTIDE SEQUENCE</scope>
</reference>
<dbReference type="GO" id="GO:0046872">
    <property type="term" value="F:metal ion binding"/>
    <property type="evidence" value="ECO:0007669"/>
    <property type="project" value="UniProtKB-KW"/>
</dbReference>
<evidence type="ECO:0000313" key="6">
    <source>
        <dbReference type="EMBL" id="SFV62487.1"/>
    </source>
</evidence>
<evidence type="ECO:0000256" key="1">
    <source>
        <dbReference type="ARBA" id="ARBA00001947"/>
    </source>
</evidence>
<gene>
    <name evidence="6" type="ORF">MNB_SV-6-1187</name>
</gene>
<dbReference type="SUPFAM" id="SSF56281">
    <property type="entry name" value="Metallo-hydrolase/oxidoreductase"/>
    <property type="match status" value="1"/>
</dbReference>
<comment type="cofactor">
    <cofactor evidence="1">
        <name>Zn(2+)</name>
        <dbReference type="ChEBI" id="CHEBI:29105"/>
    </cofactor>
</comment>
<dbReference type="AlphaFoldDB" id="A0A1W1C9Q9"/>
<keyword evidence="4" id="KW-0862">Zinc</keyword>
<dbReference type="InterPro" id="IPR001279">
    <property type="entry name" value="Metallo-B-lactamas"/>
</dbReference>
<evidence type="ECO:0000256" key="2">
    <source>
        <dbReference type="ARBA" id="ARBA00022723"/>
    </source>
</evidence>
<name>A0A1W1C9Q9_9ZZZZ</name>
<dbReference type="EC" id="3.1.2.6" evidence="6"/>
<dbReference type="PANTHER" id="PTHR46233:SF3">
    <property type="entry name" value="HYDROXYACYLGLUTATHIONE HYDROLASE GLOC"/>
    <property type="match status" value="1"/>
</dbReference>
<protein>
    <submittedName>
        <fullName evidence="6">Hydroxyacylglutathione hydrolase</fullName>
        <ecNumber evidence="6">3.1.2.6</ecNumber>
    </submittedName>
</protein>
<sequence>MQIKIQPMGTHQTNCYIVTVEVDKITRDIIIDPGLGATKWVVENCINPIAILNTHGHFDHVWSNAELKEILKIPIYVPKGDAFMLEKDPFGQGTPPSKPDYLVDGDETVDIEGVEIKFRHFPGHTPGCSIIEIGDVWFSGDFLFQQSIGRWDFPYSSGADMVASLQRASKITDDFTLYPGHGLSTTLKTEQRIMNYWIKQVESTI</sequence>
<dbReference type="GO" id="GO:0004416">
    <property type="term" value="F:hydroxyacylglutathione hydrolase activity"/>
    <property type="evidence" value="ECO:0007669"/>
    <property type="project" value="UniProtKB-EC"/>
</dbReference>
<evidence type="ECO:0000256" key="4">
    <source>
        <dbReference type="ARBA" id="ARBA00022833"/>
    </source>
</evidence>
<dbReference type="CDD" id="cd06262">
    <property type="entry name" value="metallo-hydrolase-like_MBL-fold"/>
    <property type="match status" value="1"/>
</dbReference>
<organism evidence="6">
    <name type="scientific">hydrothermal vent metagenome</name>
    <dbReference type="NCBI Taxonomy" id="652676"/>
    <lineage>
        <taxon>unclassified sequences</taxon>
        <taxon>metagenomes</taxon>
        <taxon>ecological metagenomes</taxon>
    </lineage>
</organism>
<dbReference type="EMBL" id="FPHC01000066">
    <property type="protein sequence ID" value="SFV62487.1"/>
    <property type="molecule type" value="Genomic_DNA"/>
</dbReference>
<dbReference type="Pfam" id="PF00753">
    <property type="entry name" value="Lactamase_B"/>
    <property type="match status" value="1"/>
</dbReference>
<dbReference type="Gene3D" id="3.60.15.10">
    <property type="entry name" value="Ribonuclease Z/Hydroxyacylglutathione hydrolase-like"/>
    <property type="match status" value="1"/>
</dbReference>
<evidence type="ECO:0000259" key="5">
    <source>
        <dbReference type="SMART" id="SM00849"/>
    </source>
</evidence>
<dbReference type="SMART" id="SM00849">
    <property type="entry name" value="Lactamase_B"/>
    <property type="match status" value="1"/>
</dbReference>
<evidence type="ECO:0000256" key="3">
    <source>
        <dbReference type="ARBA" id="ARBA00022801"/>
    </source>
</evidence>